<dbReference type="InterPro" id="IPR000843">
    <property type="entry name" value="HTH_LacI"/>
</dbReference>
<keyword evidence="1" id="KW-0805">Transcription regulation</keyword>
<evidence type="ECO:0000256" key="1">
    <source>
        <dbReference type="ARBA" id="ARBA00023015"/>
    </source>
</evidence>
<dbReference type="PANTHER" id="PTHR30146">
    <property type="entry name" value="LACI-RELATED TRANSCRIPTIONAL REPRESSOR"/>
    <property type="match status" value="1"/>
</dbReference>
<dbReference type="SUPFAM" id="SSF47413">
    <property type="entry name" value="lambda repressor-like DNA-binding domains"/>
    <property type="match status" value="1"/>
</dbReference>
<dbReference type="InterPro" id="IPR010982">
    <property type="entry name" value="Lambda_DNA-bd_dom_sf"/>
</dbReference>
<dbReference type="CDD" id="cd06279">
    <property type="entry name" value="PBP1_LacI-like"/>
    <property type="match status" value="1"/>
</dbReference>
<evidence type="ECO:0000313" key="6">
    <source>
        <dbReference type="Proteomes" id="UP001500908"/>
    </source>
</evidence>
<protein>
    <submittedName>
        <fullName evidence="5">Substrate-binding domain-containing protein</fullName>
    </submittedName>
</protein>
<comment type="caution">
    <text evidence="5">The sequence shown here is derived from an EMBL/GenBank/DDBJ whole genome shotgun (WGS) entry which is preliminary data.</text>
</comment>
<dbReference type="SUPFAM" id="SSF53822">
    <property type="entry name" value="Periplasmic binding protein-like I"/>
    <property type="match status" value="1"/>
</dbReference>
<organism evidence="5 6">
    <name type="scientific">Salinactinospora qingdaonensis</name>
    <dbReference type="NCBI Taxonomy" id="702744"/>
    <lineage>
        <taxon>Bacteria</taxon>
        <taxon>Bacillati</taxon>
        <taxon>Actinomycetota</taxon>
        <taxon>Actinomycetes</taxon>
        <taxon>Streptosporangiales</taxon>
        <taxon>Nocardiopsidaceae</taxon>
        <taxon>Salinactinospora</taxon>
    </lineage>
</organism>
<name>A0ABP7FG58_9ACTN</name>
<gene>
    <name evidence="5" type="ORF">GCM10022402_17670</name>
</gene>
<keyword evidence="2" id="KW-0238">DNA-binding</keyword>
<evidence type="ECO:0000313" key="5">
    <source>
        <dbReference type="EMBL" id="GAA3738231.1"/>
    </source>
</evidence>
<dbReference type="InterPro" id="IPR028082">
    <property type="entry name" value="Peripla_BP_I"/>
</dbReference>
<dbReference type="CDD" id="cd01392">
    <property type="entry name" value="HTH_LacI"/>
    <property type="match status" value="1"/>
</dbReference>
<dbReference type="InterPro" id="IPR046335">
    <property type="entry name" value="LacI/GalR-like_sensor"/>
</dbReference>
<dbReference type="PROSITE" id="PS50932">
    <property type="entry name" value="HTH_LACI_2"/>
    <property type="match status" value="1"/>
</dbReference>
<dbReference type="SMART" id="SM00354">
    <property type="entry name" value="HTH_LACI"/>
    <property type="match status" value="1"/>
</dbReference>
<sequence length="361" mass="37679">MTLADLARATGVSTATVSNAYNRPEKLSAGLRQRILDTARSLGYPGPDPTARGLRRGHTGTLGVLYADRLSYAFADPGYVLFLRGVSAAAETAGLALTLVPAGPRDRRSASAIDTIAVDGFIIYSMAPDDPLVSAAVERRLPIVVTDQPRLETAPFVGIDDASAARSAAEHLLGLGHRRLGVISLELGVTGQGGLADAERLRAATSPMVRARLQGYGDAATSAGLSWPRDVPVYECAENLPEEGERAARALLSAPEPPSALLAMSDQLALGVLDAAAGLGLAVPDDLSLVGFDDTTWAERAADVALTTVRQPHFDKGRYAGEALIASLAGQPVEPRQLLPTELVARATTQAPRAISPPVRG</sequence>
<dbReference type="Gene3D" id="1.10.260.40">
    <property type="entry name" value="lambda repressor-like DNA-binding domains"/>
    <property type="match status" value="1"/>
</dbReference>
<feature type="domain" description="HTH lacI-type" evidence="4">
    <location>
        <begin position="1"/>
        <end position="56"/>
    </location>
</feature>
<proteinExistence type="predicted"/>
<accession>A0ABP7FG58</accession>
<reference evidence="6" key="1">
    <citation type="journal article" date="2019" name="Int. J. Syst. Evol. Microbiol.">
        <title>The Global Catalogue of Microorganisms (GCM) 10K type strain sequencing project: providing services to taxonomists for standard genome sequencing and annotation.</title>
        <authorList>
            <consortium name="The Broad Institute Genomics Platform"/>
            <consortium name="The Broad Institute Genome Sequencing Center for Infectious Disease"/>
            <person name="Wu L."/>
            <person name="Ma J."/>
        </authorList>
    </citation>
    <scope>NUCLEOTIDE SEQUENCE [LARGE SCALE GENOMIC DNA]</scope>
    <source>
        <strain evidence="6">JCM 17137</strain>
    </source>
</reference>
<keyword evidence="3" id="KW-0804">Transcription</keyword>
<evidence type="ECO:0000256" key="3">
    <source>
        <dbReference type="ARBA" id="ARBA00023163"/>
    </source>
</evidence>
<dbReference type="Proteomes" id="UP001500908">
    <property type="component" value="Unassembled WGS sequence"/>
</dbReference>
<dbReference type="Gene3D" id="3.40.50.2300">
    <property type="match status" value="2"/>
</dbReference>
<dbReference type="PANTHER" id="PTHR30146:SF138">
    <property type="entry name" value="TRANSCRIPTIONAL REGULATORY PROTEIN"/>
    <property type="match status" value="1"/>
</dbReference>
<evidence type="ECO:0000256" key="2">
    <source>
        <dbReference type="ARBA" id="ARBA00023125"/>
    </source>
</evidence>
<keyword evidence="6" id="KW-1185">Reference proteome</keyword>
<dbReference type="EMBL" id="BAABDD010000006">
    <property type="protein sequence ID" value="GAA3738231.1"/>
    <property type="molecule type" value="Genomic_DNA"/>
</dbReference>
<dbReference type="Pfam" id="PF00356">
    <property type="entry name" value="LacI"/>
    <property type="match status" value="1"/>
</dbReference>
<dbReference type="Pfam" id="PF13377">
    <property type="entry name" value="Peripla_BP_3"/>
    <property type="match status" value="1"/>
</dbReference>
<evidence type="ECO:0000259" key="4">
    <source>
        <dbReference type="PROSITE" id="PS50932"/>
    </source>
</evidence>